<protein>
    <recommendedName>
        <fullName evidence="4">Extracellular membrane protein CFEM domain-containing protein</fullName>
    </recommendedName>
</protein>
<evidence type="ECO:0000313" key="3">
    <source>
        <dbReference type="Proteomes" id="UP000055045"/>
    </source>
</evidence>
<keyword evidence="3" id="KW-1185">Reference proteome</keyword>
<evidence type="ECO:0000313" key="2">
    <source>
        <dbReference type="EMBL" id="KUM61827.1"/>
    </source>
</evidence>
<reference evidence="2 3" key="1">
    <citation type="submission" date="2015-10" db="EMBL/GenBank/DDBJ databases">
        <title>Genome sequencing of Penicillium freii.</title>
        <authorList>
            <person name="Nguyen H.D."/>
            <person name="Visagie C.M."/>
            <person name="Seifert K.A."/>
        </authorList>
    </citation>
    <scope>NUCLEOTIDE SEQUENCE [LARGE SCALE GENOMIC DNA]</scope>
    <source>
        <strain evidence="2 3">DAOM 242723</strain>
    </source>
</reference>
<sequence>MKVFSLLMLLATAGTTLADTCSGVEQCQCLFPDKSHCCLYGANGMTGEYDCTKLCEGASRILQSGEDTPAKCNAGGDFACASFFTAQTRTPCYNGVPSDFNGMVQFGP</sequence>
<keyword evidence="1" id="KW-0732">Signal</keyword>
<feature type="chain" id="PRO_5007100665" description="Extracellular membrane protein CFEM domain-containing protein" evidence="1">
    <location>
        <begin position="19"/>
        <end position="108"/>
    </location>
</feature>
<evidence type="ECO:0000256" key="1">
    <source>
        <dbReference type="SAM" id="SignalP"/>
    </source>
</evidence>
<organism evidence="2 3">
    <name type="scientific">Penicillium freii</name>
    <dbReference type="NCBI Taxonomy" id="48697"/>
    <lineage>
        <taxon>Eukaryota</taxon>
        <taxon>Fungi</taxon>
        <taxon>Dikarya</taxon>
        <taxon>Ascomycota</taxon>
        <taxon>Pezizomycotina</taxon>
        <taxon>Eurotiomycetes</taxon>
        <taxon>Eurotiomycetidae</taxon>
        <taxon>Eurotiales</taxon>
        <taxon>Aspergillaceae</taxon>
        <taxon>Penicillium</taxon>
    </lineage>
</organism>
<dbReference type="AlphaFoldDB" id="A0A101MJQ3"/>
<proteinExistence type="predicted"/>
<name>A0A101MJQ3_PENFR</name>
<accession>A0A101MJQ3</accession>
<dbReference type="Proteomes" id="UP000055045">
    <property type="component" value="Unassembled WGS sequence"/>
</dbReference>
<gene>
    <name evidence="2" type="ORF">ACN42_g5294</name>
</gene>
<comment type="caution">
    <text evidence="2">The sequence shown here is derived from an EMBL/GenBank/DDBJ whole genome shotgun (WGS) entry which is preliminary data.</text>
</comment>
<feature type="signal peptide" evidence="1">
    <location>
        <begin position="1"/>
        <end position="18"/>
    </location>
</feature>
<evidence type="ECO:0008006" key="4">
    <source>
        <dbReference type="Google" id="ProtNLM"/>
    </source>
</evidence>
<dbReference type="EMBL" id="LLXE01000120">
    <property type="protein sequence ID" value="KUM61827.1"/>
    <property type="molecule type" value="Genomic_DNA"/>
</dbReference>